<dbReference type="GO" id="GO:0005737">
    <property type="term" value="C:cytoplasm"/>
    <property type="evidence" value="ECO:0007669"/>
    <property type="project" value="TreeGrafter"/>
</dbReference>
<reference evidence="2" key="1">
    <citation type="submission" date="2020-03" db="EMBL/GenBank/DDBJ databases">
        <title>Studies in the Genomics of Life Span.</title>
        <authorList>
            <person name="Glass D."/>
        </authorList>
    </citation>
    <scope>NUCLEOTIDE SEQUENCE</scope>
    <source>
        <strain evidence="2">LTLLF</strain>
        <tissue evidence="2">Muscle</tissue>
    </source>
</reference>
<dbReference type="GO" id="GO:0008584">
    <property type="term" value="P:male gonad development"/>
    <property type="evidence" value="ECO:0007669"/>
    <property type="project" value="TreeGrafter"/>
</dbReference>
<dbReference type="GO" id="GO:0001890">
    <property type="term" value="P:placenta development"/>
    <property type="evidence" value="ECO:0007669"/>
    <property type="project" value="TreeGrafter"/>
</dbReference>
<sequence length="340" mass="39366">MCPPFNVRRRVKGMSCLYAEWLYQLVHGDQMKICFACFKAAFHTNRILLQMEYLEGLPWQDKPQELSESGLKPEEKSQPEEESQPKEESGPEEWSGQICTEDQEHMSDSISDNSSHGFLTPGSVGSDLEPEEAVPLDPGPEDTDWNQPLPWRLGSFYPCPHQCIIYPLSLWDVFNVDPVSEQPVLLELSPLWPMRNVVGTWLENLDYNLVLCGCGTVCYLLSMTPLWAVRTQVNRWQVLLDTKAMMQAHLQTGPQKMDLSRWRLSILKYSRMGLELEPADFTLRKGGFKVHSYLPWHRDTPEEWSREPEERLFVNNFEIMCDLRASSPEPSFLTPQYLRH</sequence>
<protein>
    <submittedName>
        <fullName evidence="2">Testis-expressed protein 19.2</fullName>
    </submittedName>
</protein>
<dbReference type="GO" id="GO:0007283">
    <property type="term" value="P:spermatogenesis"/>
    <property type="evidence" value="ECO:0007669"/>
    <property type="project" value="TreeGrafter"/>
</dbReference>
<feature type="compositionally biased region" description="Polar residues" evidence="1">
    <location>
        <begin position="108"/>
        <end position="117"/>
    </location>
</feature>
<feature type="region of interest" description="Disordered" evidence="1">
    <location>
        <begin position="63"/>
        <end position="145"/>
    </location>
</feature>
<feature type="compositionally biased region" description="Basic and acidic residues" evidence="1">
    <location>
        <begin position="71"/>
        <end position="89"/>
    </location>
</feature>
<gene>
    <name evidence="2" type="ORF">LTLLF_184825</name>
</gene>
<dbReference type="Proteomes" id="UP000710432">
    <property type="component" value="Unassembled WGS sequence"/>
</dbReference>
<dbReference type="Pfam" id="PF15553">
    <property type="entry name" value="TEX19"/>
    <property type="match status" value="1"/>
</dbReference>
<proteinExistence type="predicted"/>
<accession>A0A8J6G411</accession>
<organism evidence="2 3">
    <name type="scientific">Microtus ochrogaster</name>
    <name type="common">Prairie vole</name>
    <dbReference type="NCBI Taxonomy" id="79684"/>
    <lineage>
        <taxon>Eukaryota</taxon>
        <taxon>Metazoa</taxon>
        <taxon>Chordata</taxon>
        <taxon>Craniata</taxon>
        <taxon>Vertebrata</taxon>
        <taxon>Euteleostomi</taxon>
        <taxon>Mammalia</taxon>
        <taxon>Eutheria</taxon>
        <taxon>Euarchontoglires</taxon>
        <taxon>Glires</taxon>
        <taxon>Rodentia</taxon>
        <taxon>Myomorpha</taxon>
        <taxon>Muroidea</taxon>
        <taxon>Cricetidae</taxon>
        <taxon>Arvicolinae</taxon>
        <taxon>Microtus</taxon>
    </lineage>
</organism>
<feature type="compositionally biased region" description="Acidic residues" evidence="1">
    <location>
        <begin position="128"/>
        <end position="144"/>
    </location>
</feature>
<dbReference type="AlphaFoldDB" id="A0A8J6G411"/>
<evidence type="ECO:0000313" key="2">
    <source>
        <dbReference type="EMBL" id="KAH0504076.1"/>
    </source>
</evidence>
<dbReference type="InterPro" id="IPR029093">
    <property type="entry name" value="TEX19"/>
</dbReference>
<dbReference type="GO" id="GO:0005634">
    <property type="term" value="C:nucleus"/>
    <property type="evidence" value="ECO:0007669"/>
    <property type="project" value="TreeGrafter"/>
</dbReference>
<name>A0A8J6G411_MICOH</name>
<evidence type="ECO:0000256" key="1">
    <source>
        <dbReference type="SAM" id="MobiDB-lite"/>
    </source>
</evidence>
<dbReference type="PANTHER" id="PTHR31387:SF0">
    <property type="entry name" value="TESTIS-EXPRESSED PROTEIN 19"/>
    <property type="match status" value="1"/>
</dbReference>
<evidence type="ECO:0000313" key="3">
    <source>
        <dbReference type="Proteomes" id="UP000710432"/>
    </source>
</evidence>
<dbReference type="EMBL" id="JAATJU010025292">
    <property type="protein sequence ID" value="KAH0504076.1"/>
    <property type="molecule type" value="Genomic_DNA"/>
</dbReference>
<comment type="caution">
    <text evidence="2">The sequence shown here is derived from an EMBL/GenBank/DDBJ whole genome shotgun (WGS) entry which is preliminary data.</text>
</comment>
<dbReference type="PANTHER" id="PTHR31387">
    <property type="entry name" value="TESTIS-EXPRESSED PROTEIN 19"/>
    <property type="match status" value="1"/>
</dbReference>